<feature type="binding site" evidence="5">
    <location>
        <begin position="205"/>
        <end position="207"/>
    </location>
    <ligand>
        <name>substrate</name>
    </ligand>
</feature>
<dbReference type="PANTHER" id="PTHR38784">
    <property type="entry name" value="SUCROSE PHOSPHORYLASE"/>
    <property type="match status" value="1"/>
</dbReference>
<evidence type="ECO:0000256" key="1">
    <source>
        <dbReference type="ARBA" id="ARBA00008452"/>
    </source>
</evidence>
<evidence type="ECO:0000259" key="6">
    <source>
        <dbReference type="SMART" id="SM00642"/>
    </source>
</evidence>
<accession>A0A9W4E359</accession>
<dbReference type="Gene3D" id="3.90.400.10">
    <property type="entry name" value="Oligo-1,6-glucosidase, Domain 2"/>
    <property type="match status" value="1"/>
</dbReference>
<comment type="caution">
    <text evidence="7">The sequence shown here is derived from an EMBL/GenBank/DDBJ whole genome shotgun (WGS) entry which is preliminary data.</text>
</comment>
<dbReference type="SMART" id="SM00642">
    <property type="entry name" value="Aamy"/>
    <property type="match status" value="1"/>
</dbReference>
<dbReference type="AlphaFoldDB" id="A0A9W4E359"/>
<dbReference type="InterPro" id="IPR006047">
    <property type="entry name" value="GH13_cat_dom"/>
</dbReference>
<feature type="binding site" evidence="5">
    <location>
        <position position="65"/>
    </location>
    <ligand>
        <name>substrate</name>
    </ligand>
</feature>
<reference evidence="7" key="1">
    <citation type="submission" date="2021-06" db="EMBL/GenBank/DDBJ databases">
        <authorList>
            <person name="Arsene-Ploetze F."/>
        </authorList>
    </citation>
    <scope>NUCLEOTIDE SEQUENCE</scope>
    <source>
        <strain evidence="7">SBRY1</strain>
    </source>
</reference>
<feature type="binding site" evidence="5">
    <location>
        <begin position="357"/>
        <end position="360"/>
    </location>
    <ligand>
        <name>substrate</name>
    </ligand>
</feature>
<feature type="active site" description="Nucleophile" evidence="4">
    <location>
        <position position="207"/>
    </location>
</feature>
<keyword evidence="8" id="KW-1185">Reference proteome</keyword>
<dbReference type="InterPro" id="IPR017853">
    <property type="entry name" value="GH"/>
</dbReference>
<dbReference type="NCBIfam" id="TIGR03852">
    <property type="entry name" value="sucrose_gtfA"/>
    <property type="match status" value="1"/>
</dbReference>
<dbReference type="GO" id="GO:0005975">
    <property type="term" value="P:carbohydrate metabolic process"/>
    <property type="evidence" value="ECO:0007669"/>
    <property type="project" value="InterPro"/>
</dbReference>
<keyword evidence="2 7" id="KW-0328">Glycosyltransferase</keyword>
<dbReference type="EC" id="2.4.1.7" evidence="7"/>
<evidence type="ECO:0000313" key="8">
    <source>
        <dbReference type="Proteomes" id="UP001153328"/>
    </source>
</evidence>
<dbReference type="PIRSF" id="PIRSF003059">
    <property type="entry name" value="Sucrose_phosphorylase"/>
    <property type="match status" value="1"/>
</dbReference>
<evidence type="ECO:0000256" key="4">
    <source>
        <dbReference type="PIRSR" id="PIRSR003059-1"/>
    </source>
</evidence>
<dbReference type="Proteomes" id="UP001153328">
    <property type="component" value="Unassembled WGS sequence"/>
</dbReference>
<protein>
    <submittedName>
        <fullName evidence="7">Sucrose phosphorylase</fullName>
        <ecNumber evidence="7">2.4.1.7</ecNumber>
    </submittedName>
</protein>
<evidence type="ECO:0000256" key="3">
    <source>
        <dbReference type="ARBA" id="ARBA00022679"/>
    </source>
</evidence>
<dbReference type="Pfam" id="PF00128">
    <property type="entry name" value="Alpha-amylase"/>
    <property type="match status" value="1"/>
</dbReference>
<keyword evidence="3 7" id="KW-0808">Transferase</keyword>
<comment type="similarity">
    <text evidence="1">Belongs to the glycosyl hydrolase 13 family. Sucrose phosphorylase subfamily.</text>
</comment>
<dbReference type="PANTHER" id="PTHR38784:SF1">
    <property type="entry name" value="SUCROSE PHOSPHORYLASE"/>
    <property type="match status" value="1"/>
</dbReference>
<dbReference type="EMBL" id="CAJVAX010000002">
    <property type="protein sequence ID" value="CAG7612395.1"/>
    <property type="molecule type" value="Genomic_DNA"/>
</dbReference>
<feature type="active site" description="Proton donor" evidence="4">
    <location>
        <position position="247"/>
    </location>
</feature>
<organism evidence="7 8">
    <name type="scientific">Actinacidiphila bryophytorum</name>
    <dbReference type="NCBI Taxonomy" id="1436133"/>
    <lineage>
        <taxon>Bacteria</taxon>
        <taxon>Bacillati</taxon>
        <taxon>Actinomycetota</taxon>
        <taxon>Actinomycetes</taxon>
        <taxon>Kitasatosporales</taxon>
        <taxon>Streptomycetaceae</taxon>
        <taxon>Actinacidiphila</taxon>
    </lineage>
</organism>
<evidence type="ECO:0000256" key="2">
    <source>
        <dbReference type="ARBA" id="ARBA00022676"/>
    </source>
</evidence>
<dbReference type="InterPro" id="IPR045857">
    <property type="entry name" value="O16G_dom_2"/>
</dbReference>
<feature type="domain" description="Glycosyl hydrolase family 13 catalytic" evidence="6">
    <location>
        <begin position="24"/>
        <end position="445"/>
    </location>
</feature>
<feature type="binding site" evidence="5">
    <location>
        <position position="103"/>
    </location>
    <ligand>
        <name>substrate</name>
    </ligand>
</feature>
<dbReference type="InterPro" id="IPR022527">
    <property type="entry name" value="Sucrose_phospho"/>
</dbReference>
<proteinExistence type="inferred from homology"/>
<feature type="binding site" evidence="5">
    <location>
        <position position="247"/>
    </location>
    <ligand>
        <name>substrate</name>
    </ligand>
</feature>
<feature type="binding site" evidence="5">
    <location>
        <position position="414"/>
    </location>
    <ligand>
        <name>substrate</name>
    </ligand>
</feature>
<sequence>MTGQDPRDGRDRSAAGSAEGPQLIAYTDRFGGSLQGLRRLLEGLLHDAFAGVHVLPFFTPFDGADAGFDPVDHTRVDPRLGGWSDVAALAAGHTVMADVIVNHMSADSAQFRDVVERGDTSPWSPMFLTFDAVFPEGATEEDLTRIYRPRPGLPFTVRTLGGRTRLVWTTFTPEQIDLDVTHPLAWEYLSDVVTSLTSAGVRMLRLDAVGYAGKQAGTDCFLTEDAYALTDRLTALARERGARVLVEVHGHHTQQIEIARRADLVYDFALPPLVLHALTAGDAEPLGAWLRIRPQNTVTVLDTHDGIGVVDVGASALAPGSAGLLSDEQIDALVEAVHANSGGTSRAATGAAASNLDLYQVNCTYYDALGRDDRAYLLARLIQLFVPGIPQIYYVGLLAGANDMDLLGRSGVGRDVNRHAYGTGEIEEAMERPVVRLLLEALRARNGHPAFGGAFHWETDGPALVLSWQSPDGATARLDADVKRAAFTAHFSLSPGDEGRTITDALLNPQPRRLGD</sequence>
<name>A0A9W4E359_9ACTN</name>
<dbReference type="RefSeq" id="WP_205048372.1">
    <property type="nucleotide sequence ID" value="NZ_CAJVAX010000002.1"/>
</dbReference>
<dbReference type="Gene3D" id="3.20.20.80">
    <property type="entry name" value="Glycosidases"/>
    <property type="match status" value="1"/>
</dbReference>
<gene>
    <name evidence="7" type="primary">sucP</name>
    <name evidence="7" type="ORF">SBRY_100015</name>
</gene>
<evidence type="ECO:0000256" key="5">
    <source>
        <dbReference type="PIRSR" id="PIRSR003059-2"/>
    </source>
</evidence>
<dbReference type="GO" id="GO:0009018">
    <property type="term" value="F:sucrose phosphorylase activity"/>
    <property type="evidence" value="ECO:0007669"/>
    <property type="project" value="UniProtKB-EC"/>
</dbReference>
<dbReference type="InterPro" id="IPR016377">
    <property type="entry name" value="Sucrose_GGa_phosphorylase-rel"/>
</dbReference>
<evidence type="ECO:0000313" key="7">
    <source>
        <dbReference type="EMBL" id="CAG7612395.1"/>
    </source>
</evidence>
<feature type="binding site" evidence="5">
    <location>
        <begin position="304"/>
        <end position="305"/>
    </location>
    <ligand>
        <name>substrate</name>
    </ligand>
</feature>
<dbReference type="SUPFAM" id="SSF51445">
    <property type="entry name" value="(Trans)glycosidases"/>
    <property type="match status" value="1"/>
</dbReference>